<organism evidence="6 7">
    <name type="scientific">Symbiobacterium terraclitae</name>
    <dbReference type="NCBI Taxonomy" id="557451"/>
    <lineage>
        <taxon>Bacteria</taxon>
        <taxon>Bacillati</taxon>
        <taxon>Bacillota</taxon>
        <taxon>Clostridia</taxon>
        <taxon>Eubacteriales</taxon>
        <taxon>Symbiobacteriaceae</taxon>
        <taxon>Symbiobacterium</taxon>
    </lineage>
</organism>
<gene>
    <name evidence="6" type="ORF">J2Z79_003456</name>
</gene>
<feature type="domain" description="PNPLA" evidence="5">
    <location>
        <begin position="12"/>
        <end position="170"/>
    </location>
</feature>
<dbReference type="RefSeq" id="WP_209468110.1">
    <property type="nucleotide sequence ID" value="NZ_JAGGLG010000043.1"/>
</dbReference>
<dbReference type="InterPro" id="IPR050301">
    <property type="entry name" value="NTE"/>
</dbReference>
<name>A0ABS4JWV3_9FIRM</name>
<dbReference type="SUPFAM" id="SSF52151">
    <property type="entry name" value="FabD/lysophospholipase-like"/>
    <property type="match status" value="1"/>
</dbReference>
<keyword evidence="7" id="KW-1185">Reference proteome</keyword>
<feature type="active site" description="Nucleophile" evidence="4">
    <location>
        <position position="45"/>
    </location>
</feature>
<evidence type="ECO:0000256" key="4">
    <source>
        <dbReference type="PROSITE-ProRule" id="PRU01161"/>
    </source>
</evidence>
<evidence type="ECO:0000313" key="6">
    <source>
        <dbReference type="EMBL" id="MBP2020009.1"/>
    </source>
</evidence>
<comment type="caution">
    <text evidence="6">The sequence shown here is derived from an EMBL/GenBank/DDBJ whole genome shotgun (WGS) entry which is preliminary data.</text>
</comment>
<feature type="short sequence motif" description="DGA/G" evidence="4">
    <location>
        <begin position="157"/>
        <end position="159"/>
    </location>
</feature>
<dbReference type="PANTHER" id="PTHR14226:SF76">
    <property type="entry name" value="NTE FAMILY PROTEIN RSSA"/>
    <property type="match status" value="1"/>
</dbReference>
<evidence type="ECO:0000256" key="1">
    <source>
        <dbReference type="ARBA" id="ARBA00022801"/>
    </source>
</evidence>
<dbReference type="InterPro" id="IPR016035">
    <property type="entry name" value="Acyl_Trfase/lysoPLipase"/>
</dbReference>
<dbReference type="Gene3D" id="3.40.1090.10">
    <property type="entry name" value="Cytosolic phospholipase A2 catalytic domain"/>
    <property type="match status" value="2"/>
</dbReference>
<evidence type="ECO:0000256" key="2">
    <source>
        <dbReference type="ARBA" id="ARBA00022963"/>
    </source>
</evidence>
<keyword evidence="1 4" id="KW-0378">Hydrolase</keyword>
<keyword evidence="3 4" id="KW-0443">Lipid metabolism</keyword>
<dbReference type="EMBL" id="JAGGLG010000043">
    <property type="protein sequence ID" value="MBP2020009.1"/>
    <property type="molecule type" value="Genomic_DNA"/>
</dbReference>
<evidence type="ECO:0000313" key="7">
    <source>
        <dbReference type="Proteomes" id="UP001519289"/>
    </source>
</evidence>
<proteinExistence type="predicted"/>
<reference evidence="6 7" key="1">
    <citation type="submission" date="2021-03" db="EMBL/GenBank/DDBJ databases">
        <title>Genomic Encyclopedia of Type Strains, Phase IV (KMG-IV): sequencing the most valuable type-strain genomes for metagenomic binning, comparative biology and taxonomic classification.</title>
        <authorList>
            <person name="Goeker M."/>
        </authorList>
    </citation>
    <scope>NUCLEOTIDE SEQUENCE [LARGE SCALE GENOMIC DNA]</scope>
    <source>
        <strain evidence="6 7">DSM 27138</strain>
    </source>
</reference>
<dbReference type="CDD" id="cd07205">
    <property type="entry name" value="Pat_PNPLA6_PNPLA7_NTE1_like"/>
    <property type="match status" value="1"/>
</dbReference>
<protein>
    <submittedName>
        <fullName evidence="6">NTE family protein</fullName>
    </submittedName>
</protein>
<keyword evidence="2 4" id="KW-0442">Lipid degradation</keyword>
<evidence type="ECO:0000256" key="3">
    <source>
        <dbReference type="ARBA" id="ARBA00023098"/>
    </source>
</evidence>
<comment type="caution">
    <text evidence="4">Lacks conserved residue(s) required for the propagation of feature annotation.</text>
</comment>
<dbReference type="Proteomes" id="UP001519289">
    <property type="component" value="Unassembled WGS sequence"/>
</dbReference>
<evidence type="ECO:0000259" key="5">
    <source>
        <dbReference type="PROSITE" id="PS51635"/>
    </source>
</evidence>
<dbReference type="InterPro" id="IPR002641">
    <property type="entry name" value="PNPLA_dom"/>
</dbReference>
<dbReference type="PROSITE" id="PS51635">
    <property type="entry name" value="PNPLA"/>
    <property type="match status" value="1"/>
</dbReference>
<dbReference type="Pfam" id="PF01734">
    <property type="entry name" value="Patatin"/>
    <property type="match status" value="1"/>
</dbReference>
<accession>A0ABS4JWV3</accession>
<dbReference type="PANTHER" id="PTHR14226">
    <property type="entry name" value="NEUROPATHY TARGET ESTERASE/SWISS CHEESE D.MELANOGASTER"/>
    <property type="match status" value="1"/>
</dbReference>
<feature type="active site" description="Proton acceptor" evidence="4">
    <location>
        <position position="157"/>
    </location>
</feature>
<sequence>MRRTAGTPRIGLALGGGFARGIAHIGVLQALVAHRIPIHLVAGTSAGSLVGALYAAGCDPWDMERLAGEMNWRSLVRLRVRRDGLLDADGLERFLVARVGDLSFSDLCLPFAALATDLLNGREVLLTRGRVATAVRASCAFPGIFLPVRIGRHTLVDGGLTQPVPAAAARRMGADLVIGVELNQGPNPARRPRNLLHIMMNSLALVQQPLIQQAIAAADVVIRPDLREFSLIELDRVAELVARGREAAEAQIPRIRAMLSEWDGGCLAPGGEGEA</sequence>
<feature type="short sequence motif" description="GXSXG" evidence="4">
    <location>
        <begin position="43"/>
        <end position="47"/>
    </location>
</feature>